<keyword evidence="2" id="KW-0732">Signal</keyword>
<comment type="caution">
    <text evidence="3">The sequence shown here is derived from an EMBL/GenBank/DDBJ whole genome shotgun (WGS) entry which is preliminary data.</text>
</comment>
<proteinExistence type="predicted"/>
<name>A0A811NXM0_9POAL</name>
<feature type="region of interest" description="Disordered" evidence="1">
    <location>
        <begin position="97"/>
        <end position="116"/>
    </location>
</feature>
<evidence type="ECO:0008006" key="5">
    <source>
        <dbReference type="Google" id="ProtNLM"/>
    </source>
</evidence>
<reference evidence="3" key="1">
    <citation type="submission" date="2020-10" db="EMBL/GenBank/DDBJ databases">
        <authorList>
            <person name="Han B."/>
            <person name="Lu T."/>
            <person name="Zhao Q."/>
            <person name="Huang X."/>
            <person name="Zhao Y."/>
        </authorList>
    </citation>
    <scope>NUCLEOTIDE SEQUENCE</scope>
</reference>
<protein>
    <recommendedName>
        <fullName evidence="5">Secreted protein</fullName>
    </recommendedName>
</protein>
<gene>
    <name evidence="3" type="ORF">NCGR_LOCUS21474</name>
</gene>
<evidence type="ECO:0000256" key="1">
    <source>
        <dbReference type="SAM" id="MobiDB-lite"/>
    </source>
</evidence>
<organism evidence="3 4">
    <name type="scientific">Miscanthus lutarioriparius</name>
    <dbReference type="NCBI Taxonomy" id="422564"/>
    <lineage>
        <taxon>Eukaryota</taxon>
        <taxon>Viridiplantae</taxon>
        <taxon>Streptophyta</taxon>
        <taxon>Embryophyta</taxon>
        <taxon>Tracheophyta</taxon>
        <taxon>Spermatophyta</taxon>
        <taxon>Magnoliopsida</taxon>
        <taxon>Liliopsida</taxon>
        <taxon>Poales</taxon>
        <taxon>Poaceae</taxon>
        <taxon>PACMAD clade</taxon>
        <taxon>Panicoideae</taxon>
        <taxon>Andropogonodae</taxon>
        <taxon>Andropogoneae</taxon>
        <taxon>Saccharinae</taxon>
        <taxon>Miscanthus</taxon>
    </lineage>
</organism>
<evidence type="ECO:0000256" key="2">
    <source>
        <dbReference type="SAM" id="SignalP"/>
    </source>
</evidence>
<keyword evidence="4" id="KW-1185">Reference proteome</keyword>
<feature type="chain" id="PRO_5032580580" description="Secreted protein" evidence="2">
    <location>
        <begin position="18"/>
        <end position="116"/>
    </location>
</feature>
<evidence type="ECO:0000313" key="3">
    <source>
        <dbReference type="EMBL" id="CAD6231367.1"/>
    </source>
</evidence>
<sequence>MSAYLLASLCVSACGRGIPVRQTAVPGIDALDCWCLVNKKRRCSAPAVLRATALWTVPCPVPHNATMNAGTPRCQCCCGQALGVQAGSRPVANAKTRLRRPRGKDARANCGARSRG</sequence>
<evidence type="ECO:0000313" key="4">
    <source>
        <dbReference type="Proteomes" id="UP000604825"/>
    </source>
</evidence>
<dbReference type="Proteomes" id="UP000604825">
    <property type="component" value="Unassembled WGS sequence"/>
</dbReference>
<dbReference type="EMBL" id="CAJGYO010000005">
    <property type="protein sequence ID" value="CAD6231367.1"/>
    <property type="molecule type" value="Genomic_DNA"/>
</dbReference>
<accession>A0A811NXM0</accession>
<dbReference type="AlphaFoldDB" id="A0A811NXM0"/>
<feature type="signal peptide" evidence="2">
    <location>
        <begin position="1"/>
        <end position="17"/>
    </location>
</feature>